<evidence type="ECO:0000256" key="1">
    <source>
        <dbReference type="SAM" id="MobiDB-lite"/>
    </source>
</evidence>
<accession>A0A834DU59</accession>
<dbReference type="GO" id="GO:0005929">
    <property type="term" value="C:cilium"/>
    <property type="evidence" value="ECO:0007669"/>
    <property type="project" value="TreeGrafter"/>
</dbReference>
<gene>
    <name evidence="3" type="ORF">HJG60_002705</name>
</gene>
<keyword evidence="3" id="KW-0969">Cilium</keyword>
<comment type="caution">
    <text evidence="3">The sequence shown here is derived from an EMBL/GenBank/DDBJ whole genome shotgun (WGS) entry which is preliminary data.</text>
</comment>
<organism evidence="3 4">
    <name type="scientific">Phyllostomus discolor</name>
    <name type="common">pale spear-nosed bat</name>
    <dbReference type="NCBI Taxonomy" id="89673"/>
    <lineage>
        <taxon>Eukaryota</taxon>
        <taxon>Metazoa</taxon>
        <taxon>Chordata</taxon>
        <taxon>Craniata</taxon>
        <taxon>Vertebrata</taxon>
        <taxon>Euteleostomi</taxon>
        <taxon>Mammalia</taxon>
        <taxon>Eutheria</taxon>
        <taxon>Laurasiatheria</taxon>
        <taxon>Chiroptera</taxon>
        <taxon>Yangochiroptera</taxon>
        <taxon>Phyllostomidae</taxon>
        <taxon>Phyllostominae</taxon>
        <taxon>Phyllostomus</taxon>
    </lineage>
</organism>
<dbReference type="InterPro" id="IPR056343">
    <property type="entry name" value="CFAP47_dom"/>
</dbReference>
<dbReference type="Pfam" id="PF24529">
    <property type="entry name" value="CFAP47"/>
    <property type="match status" value="1"/>
</dbReference>
<dbReference type="Gene3D" id="1.10.418.10">
    <property type="entry name" value="Calponin-like domain"/>
    <property type="match status" value="1"/>
</dbReference>
<evidence type="ECO:0000313" key="4">
    <source>
        <dbReference type="Proteomes" id="UP000664940"/>
    </source>
</evidence>
<evidence type="ECO:0000313" key="3">
    <source>
        <dbReference type="EMBL" id="KAF6090187.1"/>
    </source>
</evidence>
<dbReference type="InterPro" id="IPR013783">
    <property type="entry name" value="Ig-like_fold"/>
</dbReference>
<keyword evidence="3" id="KW-0282">Flagellum</keyword>
<dbReference type="InterPro" id="IPR001715">
    <property type="entry name" value="CH_dom"/>
</dbReference>
<dbReference type="PROSITE" id="PS50021">
    <property type="entry name" value="CH"/>
    <property type="match status" value="1"/>
</dbReference>
<proteinExistence type="predicted"/>
<dbReference type="GO" id="GO:0007288">
    <property type="term" value="P:sperm axoneme assembly"/>
    <property type="evidence" value="ECO:0007669"/>
    <property type="project" value="TreeGrafter"/>
</dbReference>
<dbReference type="Proteomes" id="UP000664940">
    <property type="component" value="Unassembled WGS sequence"/>
</dbReference>
<protein>
    <submittedName>
        <fullName evidence="3">Cilia and flagella associated protein 47</fullName>
    </submittedName>
</protein>
<dbReference type="InterPro" id="IPR058952">
    <property type="entry name" value="Ig_CFAP47"/>
</dbReference>
<dbReference type="Pfam" id="PF26579">
    <property type="entry name" value="Ig_CFAP47"/>
    <property type="match status" value="1"/>
</dbReference>
<dbReference type="InterPro" id="IPR036872">
    <property type="entry name" value="CH_dom_sf"/>
</dbReference>
<evidence type="ECO:0000259" key="2">
    <source>
        <dbReference type="PROSITE" id="PS50021"/>
    </source>
</evidence>
<dbReference type="Gene3D" id="2.60.40.10">
    <property type="entry name" value="Immunoglobulins"/>
    <property type="match status" value="6"/>
</dbReference>
<dbReference type="CDD" id="cd21218">
    <property type="entry name" value="CH_PLS_FIM_rpt2"/>
    <property type="match status" value="1"/>
</dbReference>
<keyword evidence="3" id="KW-0966">Cell projection</keyword>
<feature type="compositionally biased region" description="Acidic residues" evidence="1">
    <location>
        <begin position="664"/>
        <end position="677"/>
    </location>
</feature>
<name>A0A834DU59_9CHIR</name>
<sequence>MNTHRGSLIPREVETPKELQLRVVPLELKFQDTVAGKVYRQSITLHNLGRSNQKIRFLEPINQQFKVIFPSMEKELASGLHITAMVEYHPSKNENTFDQLYIIVGNKAIEIPLTGLIPCCDLEIEPEVNFGTLVANSKVHCKEVRITNHGKVQGMFTMEYRGPLPIVISPTNGVVEPKSSKTVKVDFCADQIRVVNEVAKVRLQGRPPMLVNIKVHVVEQIIELLNINDNTKVECIRFGCIYFGTSKIEHALLYNNSPESVNWVAVIQNDSVGEELGTNTQQRTDVAIHNLTYFRQIKNIDVTTFISCFPNEGTLLPYQKIKITFCFSPKITGDHRMDDDPAHRQDYAVFLRFDTVGSKDGFLRDDNTKANKTDRFEKLELALTGSGLPVVLQFDLGSIINFAPCSMGERSEVAFIMENRSKLLPVIYRFKKIANFRIDPERGKLGEKCMQKVICSFIPHQYGVFKVKQFIEFIGPVADKSCHSLSLKPFHQIYLIFKSTCRASTKHIAMKINPGIPPSTSNSTEQTMVKDLVKSKECAPLAILPSAKTTIQSHRLSTEPVKVVQIPFPNEQAASIRPRKQDKQFRKISTLRPRLSYVDPEYTYTNSELLKKKANEDYYKKYIDYLRNRRLQKQGERKDEDSYDDEDIRLDPKSGLKSPSLSESEIEEDPSPADCEPEPYQLLCTRNMESRETNALERKVLKRLKSKPSTPNEIRDCSLRLTPRQIHQVIVGPSVLNFGDICVHSINIHKLHVVNMLPRHVLIKLDVNLKELQKTKQFSYVIPPSSSTYISMIFHSPTAGKYWKSFTFTVNSIPGGHLLVMAVVMPVRLELSSNQLVLKPHGFLLQTYFRGTVNLSNHQNYLVRFQWMPVNTEKGIAFSMCPAQGTVDPFSSLECEVTWHPGFSSPQKGQFVLHIDEGSTMILNCAVKVGEAKVLFLEPRILFYDSPQGLTTWRKIVLHNVGQTHAFYKVRRNSLVSVLNIVPPEGIIPFGGLSTIYMTYTPNTTDKFQARVKIAIRRGSDVEIRVSGSAEVADVEIKPNVFFFSGTFIGGTQVIPFIVKNKTITRVRVEFNLEGRPRFSMIFKNEAGNYTDPDNPKLYCTEIEGKKSMQCGMAFSPDEVRVYEFCFQVRINFYESSELYTEYHVLNAPIPPNTVPLIQPCYVQAVVLQAPVKLSKNEFTFNIVPSTVNTMENVRKTQKFSLRNLSKRNVDWAFNISKSGKLFKDGVFTFSELSGTLKPYEQYNVSITFCPDRPTKYTADIPVHLNNNPTCYQVIHLTGEIKSPKLLFDPPYIFFTSVPLEVAAVMNVKILPQNYYRDAVLSVTVPPIILHDEEEEEEEEEEEKKEEGHDSLCVHFPKGKTIKGSPSGINAELTCQVSFQASKPVSFFTNIVFNDNTDNGFSLPVTGTAENCILTIYPHLAIYLNNNNPILYNCELEPSSEALNLEESDSKEGESLMESEEEVQQCFPEPGTETYKFFQQVVNAAQTWFSLFGWPGGPHTFSIPESIRRDVCKIQTHTGLLSHEDIPKPSDSLKYNKTIYDVIRHLSGKMPEGVHPSQSLPEDHTERVIQLYKQHSSVLNFLSAKGAYIAHILPEFLFEPEDYKKWIELRSSAPDTLLMYSPIPKETQRFTIDMAIFENWSKRAWTDLFLQLYKVLILTRVVPHSGKDLPPIHLCDSPKVNPSFEYSNIYSDYEKILLSWLNTYYENTRNIIWQNCNKGVPKERWILNFDTDLSDGLVFATLLGGYCPFLIERYFVSMYTRPRTIEQVFHNSLMVVNSLLEIGLTMGIKATDICDPNPILMLMFCVFLYEKLPQFVPKEMVIFNCTLHETMIKTIKVRNSSRKAIVYKMTFIGRDATDFSLHMSKDVVAIPAGGHIIVTVQFASRFLHPAEASLMLLSKSKLEVGGTAIVYALKGEVHEFHPIETIKCKTPCYQWKDITVNVTNPFHTAGDFNVIVVESSTLISLTSKLNASRQFISQRNQSYEDDTSEDYYRAPKILKTSIRSSFIREFFCSPTIHLRAKEPSRLVLSFVPFDMQKRYCVIILSNREIGELIYAVEGRVTVPLPSRLPIRTASLLQSNKYKYPPEDFNGEDSVLYLKCKPRETMDVELILPLTNEAKEKALAFAAQRQMSDVEYQRRLLTGTLESSSIRVAIALLGLTRVETSRLFNISKLKQPKFISYVTSVSLPGYFEVPKEIYIPQHPEIQTEGRKSASKKIPDGSFVISLRFTPAPPGRYPCQILLVSNYDVRLYYVEGVVADEYPAAGIKFETPTFQALTQKIPITNKTKKECKYRVTIEGETFDGPPEVSVKPGETLEYPLTFKPVLEREFMGTLTVENKIDGMEHIFALKGIGKRPVALERIVANCNVGVQENRTIMVPNYEKDMVIYKVSSNLPILWGERQITIEPADRVPYVVHIRSLKSGIFKGKLVFSIKSSEDDDSDSDSVLGQDQEQEQIQSQAIVPVLWKTMSEIYQKLDEEDPGDVRNLRVWYDFEIHIHPEGPVHIIEINCTALESVWFEIPLRNVKEISLQIQVKFSTPALSGLREFVMNSQDCIDYAVCYIPSAVGCKSESIIFQPDKALEFWYLLKFTVELPKPTIMPEVQCDLGKYTIQTISLVNPTHETLKLQVRSSNPFNFILEAHKPPLIIPPNCTEEVPVRYRPSVLGRTGQQASIIFHCAQFKEWEFLLSGVGLFPQPLEIETMTTFLNRVAITVITFENPTKENVFVDVLLTSRQMPKNVILGIKCDSFLIETPVFSLKLSPTRGIPLPPRGIIDIPVLFTPSIVKLKKTMLVVQMIRANGEKWPIDNFDELSTDMKRIIGVDSGEVQAIRWIYPIIGLPEAKHEGFIPVVIQCQAKKRVKEKVQVALAGDFSGSNPILRKSDFAVFAKKRSYSSYEDVDVLPLKREFEYELIFKSEKMKSELKPCVTISMTKKCYDIKTQMITLEFNLVFSPKKPLRSQVILRIECKTDGVWNFPITLIATEPDVDGVINVAGTRLLKEAVTKLWLSGGKRCADPFTAYFLPGSDPEFFVKPQAGEIPPSDTDRVVLTVGYTPKTYGRNYRAKLVIQTEDMYYLYAVNGFPEVIGPPMNVKAKIDTTNKKFDERPIHRQNFITENAKLLSTGVSSTIKGAPLMLKKK</sequence>
<feature type="domain" description="Calponin-homology (CH)" evidence="2">
    <location>
        <begin position="1691"/>
        <end position="1813"/>
    </location>
</feature>
<feature type="region of interest" description="Disordered" evidence="1">
    <location>
        <begin position="632"/>
        <end position="678"/>
    </location>
</feature>
<dbReference type="EMBL" id="JABVXQ010000009">
    <property type="protein sequence ID" value="KAF6090187.1"/>
    <property type="molecule type" value="Genomic_DNA"/>
</dbReference>
<reference evidence="3 4" key="1">
    <citation type="journal article" date="2020" name="Nature">
        <title>Six reference-quality genomes reveal evolution of bat adaptations.</title>
        <authorList>
            <person name="Jebb D."/>
            <person name="Huang Z."/>
            <person name="Pippel M."/>
            <person name="Hughes G.M."/>
            <person name="Lavrichenko K."/>
            <person name="Devanna P."/>
            <person name="Winkler S."/>
            <person name="Jermiin L.S."/>
            <person name="Skirmuntt E.C."/>
            <person name="Katzourakis A."/>
            <person name="Burkitt-Gray L."/>
            <person name="Ray D.A."/>
            <person name="Sullivan K.A.M."/>
            <person name="Roscito J.G."/>
            <person name="Kirilenko B.M."/>
            <person name="Davalos L.M."/>
            <person name="Corthals A.P."/>
            <person name="Power M.L."/>
            <person name="Jones G."/>
            <person name="Ransome R.D."/>
            <person name="Dechmann D.K.N."/>
            <person name="Locatelli A.G."/>
            <person name="Puechmaille S.J."/>
            <person name="Fedrigo O."/>
            <person name="Jarvis E.D."/>
            <person name="Hiller M."/>
            <person name="Vernes S.C."/>
            <person name="Myers E.W."/>
            <person name="Teeling E.C."/>
        </authorList>
    </citation>
    <scope>NUCLEOTIDE SEQUENCE [LARGE SCALE GENOMIC DNA]</scope>
    <source>
        <strain evidence="3">Bat1K_MPI-CBG_1</strain>
    </source>
</reference>
<dbReference type="SUPFAM" id="SSF47576">
    <property type="entry name" value="Calponin-homology domain, CH-domain"/>
    <property type="match status" value="1"/>
</dbReference>
<dbReference type="PANTHER" id="PTHR45912">
    <property type="entry name" value="CILIA- AND FLAGELLA-ASSOCIATED PROTEIN 47"/>
    <property type="match status" value="1"/>
</dbReference>
<dbReference type="PANTHER" id="PTHR45912:SF3">
    <property type="entry name" value="CILIA- AND FLAGELLA-ASSOCIATED PROTEIN 47"/>
    <property type="match status" value="1"/>
</dbReference>